<accession>A0AAP7A2S9</accession>
<keyword evidence="2" id="KW-0378">Hydrolase</keyword>
<dbReference type="AlphaFoldDB" id="A0AAP7A2S9"/>
<reference evidence="2 3" key="1">
    <citation type="submission" date="2020-05" db="EMBL/GenBank/DDBJ databases">
        <title>Whole genome sequencing and identification of novel metabolites from Paenibacillus alvei strain JR949.</title>
        <authorList>
            <person name="Rajendhran J."/>
            <person name="Sree Pranav P."/>
            <person name="Mahalakshmi B."/>
            <person name="Karthikeyan R."/>
        </authorList>
    </citation>
    <scope>NUCLEOTIDE SEQUENCE [LARGE SCALE GENOMIC DNA]</scope>
    <source>
        <strain evidence="2 3">JR949</strain>
    </source>
</reference>
<evidence type="ECO:0000259" key="1">
    <source>
        <dbReference type="Pfam" id="PF03372"/>
    </source>
</evidence>
<proteinExistence type="predicted"/>
<dbReference type="SUPFAM" id="SSF56219">
    <property type="entry name" value="DNase I-like"/>
    <property type="match status" value="1"/>
</dbReference>
<name>A0AAP7A2S9_PAEAL</name>
<feature type="domain" description="Endonuclease/exonuclease/phosphatase" evidence="1">
    <location>
        <begin position="123"/>
        <end position="366"/>
    </location>
</feature>
<keyword evidence="2" id="KW-0255">Endonuclease</keyword>
<dbReference type="Proteomes" id="UP000552038">
    <property type="component" value="Unassembled WGS sequence"/>
</dbReference>
<keyword evidence="2" id="KW-0540">Nuclease</keyword>
<sequence>MRLASYNVENLFERAKILNQTEWVNGIDSETMLVSGQKVLEGVAKLNALIAQQTYSSTDKIEIVRLMEALGLKEKDESDFVILRRNRGKFVTRKNGTLKVVANGREDWIGWLELKTEAVNERATQNTARVIRNIDPQIMVVVEAEHRPSLVMFNEQILYPIANWRFDHALLIDGNDTRGIDVGLFTRAPFAIDFMRSHVDDMVDGMRVFNRDCAEYHISLPGSRNLVILANHFKSKANDNEALRKKQAKRVREIYEGLRASNIDLIAVMGDLNDSPDSESLAPLLRDGSDLKDASEIEGFDFAGRPGTWGDGKAKDKIDYILMSPALFQLARGGGIYRAGVWGGKDGTLFPHLPEITNAAQAASDHAAIYVDLDL</sequence>
<dbReference type="RefSeq" id="WP_171418309.1">
    <property type="nucleotide sequence ID" value="NZ_JABFOR010000029.1"/>
</dbReference>
<dbReference type="Gene3D" id="3.60.10.10">
    <property type="entry name" value="Endonuclease/exonuclease/phosphatase"/>
    <property type="match status" value="1"/>
</dbReference>
<comment type="caution">
    <text evidence="2">The sequence shown here is derived from an EMBL/GenBank/DDBJ whole genome shotgun (WGS) entry which is preliminary data.</text>
</comment>
<dbReference type="GO" id="GO:0004519">
    <property type="term" value="F:endonuclease activity"/>
    <property type="evidence" value="ECO:0007669"/>
    <property type="project" value="UniProtKB-KW"/>
</dbReference>
<organism evidence="2 3">
    <name type="scientific">Paenibacillus alvei</name>
    <name type="common">Bacillus alvei</name>
    <dbReference type="NCBI Taxonomy" id="44250"/>
    <lineage>
        <taxon>Bacteria</taxon>
        <taxon>Bacillati</taxon>
        <taxon>Bacillota</taxon>
        <taxon>Bacilli</taxon>
        <taxon>Bacillales</taxon>
        <taxon>Paenibacillaceae</taxon>
        <taxon>Paenibacillus</taxon>
    </lineage>
</organism>
<dbReference type="InterPro" id="IPR036691">
    <property type="entry name" value="Endo/exonu/phosph_ase_sf"/>
</dbReference>
<evidence type="ECO:0000313" key="3">
    <source>
        <dbReference type="Proteomes" id="UP000552038"/>
    </source>
</evidence>
<dbReference type="Pfam" id="PF03372">
    <property type="entry name" value="Exo_endo_phos"/>
    <property type="match status" value="1"/>
</dbReference>
<gene>
    <name evidence="2" type="ORF">HMI46_19650</name>
</gene>
<protein>
    <submittedName>
        <fullName evidence="2">Endonuclease/exonuclease/phosphatase family protein</fullName>
    </submittedName>
</protein>
<dbReference type="EMBL" id="JABFOR010000029">
    <property type="protein sequence ID" value="NOJ72762.1"/>
    <property type="molecule type" value="Genomic_DNA"/>
</dbReference>
<evidence type="ECO:0000313" key="2">
    <source>
        <dbReference type="EMBL" id="NOJ72762.1"/>
    </source>
</evidence>
<dbReference type="InterPro" id="IPR005135">
    <property type="entry name" value="Endo/exonuclease/phosphatase"/>
</dbReference>